<dbReference type="InterPro" id="IPR008920">
    <property type="entry name" value="TF_FadR/GntR_C"/>
</dbReference>
<dbReference type="SMART" id="SM00895">
    <property type="entry name" value="FCD"/>
    <property type="match status" value="1"/>
</dbReference>
<dbReference type="SUPFAM" id="SSF48008">
    <property type="entry name" value="GntR ligand-binding domain-like"/>
    <property type="match status" value="1"/>
</dbReference>
<gene>
    <name evidence="5" type="ORF">ABS361_18730</name>
</gene>
<accession>A0AAU7X8I5</accession>
<keyword evidence="2" id="KW-0238">DNA-binding</keyword>
<dbReference type="AlphaFoldDB" id="A0AAU7X8I5"/>
<feature type="domain" description="HTH gntR-type" evidence="4">
    <location>
        <begin position="21"/>
        <end position="88"/>
    </location>
</feature>
<protein>
    <submittedName>
        <fullName evidence="5">GntR family transcriptional regulator</fullName>
    </submittedName>
</protein>
<organism evidence="5">
    <name type="scientific">Methyloraptor flagellatus</name>
    <dbReference type="NCBI Taxonomy" id="3162530"/>
    <lineage>
        <taxon>Bacteria</taxon>
        <taxon>Pseudomonadati</taxon>
        <taxon>Pseudomonadota</taxon>
        <taxon>Alphaproteobacteria</taxon>
        <taxon>Hyphomicrobiales</taxon>
        <taxon>Ancalomicrobiaceae</taxon>
        <taxon>Methyloraptor</taxon>
    </lineage>
</organism>
<evidence type="ECO:0000256" key="3">
    <source>
        <dbReference type="ARBA" id="ARBA00023163"/>
    </source>
</evidence>
<evidence type="ECO:0000256" key="1">
    <source>
        <dbReference type="ARBA" id="ARBA00023015"/>
    </source>
</evidence>
<evidence type="ECO:0000313" key="5">
    <source>
        <dbReference type="EMBL" id="XBY44062.1"/>
    </source>
</evidence>
<dbReference type="GO" id="GO:0003677">
    <property type="term" value="F:DNA binding"/>
    <property type="evidence" value="ECO:0007669"/>
    <property type="project" value="UniProtKB-KW"/>
</dbReference>
<dbReference type="InterPro" id="IPR011711">
    <property type="entry name" value="GntR_C"/>
</dbReference>
<reference evidence="5" key="1">
    <citation type="submission" date="2024-06" db="EMBL/GenBank/DDBJ databases">
        <title>Methylostella associata gen. nov., sp. nov., a novel Ancalomicrobiaceae-affiliated facultatively methylotrophic bacteria that feed on methanotrophs of the genus Methylococcus.</title>
        <authorList>
            <person name="Saltykova V."/>
            <person name="Danilova O.V."/>
            <person name="Oshkin I.Y."/>
            <person name="Belova S.E."/>
            <person name="Pimenov N.V."/>
            <person name="Dedysh S.N."/>
        </authorList>
    </citation>
    <scope>NUCLEOTIDE SEQUENCE</scope>
    <source>
        <strain evidence="5">S20</strain>
    </source>
</reference>
<dbReference type="CDD" id="cd07377">
    <property type="entry name" value="WHTH_GntR"/>
    <property type="match status" value="1"/>
</dbReference>
<dbReference type="Gene3D" id="1.10.10.10">
    <property type="entry name" value="Winged helix-like DNA-binding domain superfamily/Winged helix DNA-binding domain"/>
    <property type="match status" value="1"/>
</dbReference>
<dbReference type="InterPro" id="IPR036388">
    <property type="entry name" value="WH-like_DNA-bd_sf"/>
</dbReference>
<proteinExistence type="predicted"/>
<dbReference type="InterPro" id="IPR000524">
    <property type="entry name" value="Tscrpt_reg_HTH_GntR"/>
</dbReference>
<dbReference type="Pfam" id="PF00392">
    <property type="entry name" value="GntR"/>
    <property type="match status" value="1"/>
</dbReference>
<evidence type="ECO:0000259" key="4">
    <source>
        <dbReference type="PROSITE" id="PS50949"/>
    </source>
</evidence>
<dbReference type="Gene3D" id="1.20.120.530">
    <property type="entry name" value="GntR ligand-binding domain-like"/>
    <property type="match status" value="1"/>
</dbReference>
<dbReference type="SMART" id="SM00345">
    <property type="entry name" value="HTH_GNTR"/>
    <property type="match status" value="1"/>
</dbReference>
<keyword evidence="3" id="KW-0804">Transcription</keyword>
<dbReference type="PANTHER" id="PTHR43537">
    <property type="entry name" value="TRANSCRIPTIONAL REGULATOR, GNTR FAMILY"/>
    <property type="match status" value="1"/>
</dbReference>
<dbReference type="PROSITE" id="PS50949">
    <property type="entry name" value="HTH_GNTR"/>
    <property type="match status" value="1"/>
</dbReference>
<name>A0AAU7X8I5_9HYPH</name>
<dbReference type="SUPFAM" id="SSF46785">
    <property type="entry name" value="Winged helix' DNA-binding domain"/>
    <property type="match status" value="1"/>
</dbReference>
<dbReference type="RefSeq" id="WP_407049159.1">
    <property type="nucleotide sequence ID" value="NZ_CP158568.1"/>
</dbReference>
<dbReference type="GO" id="GO:0003700">
    <property type="term" value="F:DNA-binding transcription factor activity"/>
    <property type="evidence" value="ECO:0007669"/>
    <property type="project" value="InterPro"/>
</dbReference>
<evidence type="ECO:0000256" key="2">
    <source>
        <dbReference type="ARBA" id="ARBA00023125"/>
    </source>
</evidence>
<dbReference type="PANTHER" id="PTHR43537:SF45">
    <property type="entry name" value="GNTR FAMILY REGULATORY PROTEIN"/>
    <property type="match status" value="1"/>
</dbReference>
<dbReference type="PRINTS" id="PR00035">
    <property type="entry name" value="HTHGNTR"/>
</dbReference>
<keyword evidence="1" id="KW-0805">Transcription regulation</keyword>
<sequence length="260" mass="27823">MPQPATETIVVRRSTGGDRARTASAIVHRALREEILSLARSPGAVIAEKDIAADHGVSRTPVREALLRLADEGLVVITPQSGTRVARIPIADLPEAIVARRALEEATARAAARLAGPGDIAILRAFLEDQRVAAERDDRDAFHIADDGLHRAIAEIAGHPRIWRIVLQIRTQLDRLRRLTLPEPGRMQRALGEHRAVVDAIAVGDSTAAATIMGAHIGRLHQSLAAVRDLNPDFFEGDLGEIVGSGMPAGAAVTVVARED</sequence>
<dbReference type="EMBL" id="CP158568">
    <property type="protein sequence ID" value="XBY44062.1"/>
    <property type="molecule type" value="Genomic_DNA"/>
</dbReference>
<dbReference type="Pfam" id="PF07729">
    <property type="entry name" value="FCD"/>
    <property type="match status" value="1"/>
</dbReference>
<dbReference type="KEGG" id="mflg:ABS361_18730"/>
<dbReference type="InterPro" id="IPR036390">
    <property type="entry name" value="WH_DNA-bd_sf"/>
</dbReference>